<evidence type="ECO:0000313" key="1">
    <source>
        <dbReference type="EMBL" id="SMD32783.1"/>
    </source>
</evidence>
<sequence length="71" mass="8082">MSFLNDQKTHEKNDMNGAFHISYKKGVYRLIKKDIRDPKQKGSDRTAELSACPVASYFAMLIITNVDSRTS</sequence>
<evidence type="ECO:0000313" key="2">
    <source>
        <dbReference type="Proteomes" id="UP000192472"/>
    </source>
</evidence>
<accession>A0A1W2G817</accession>
<dbReference type="Proteomes" id="UP000192472">
    <property type="component" value="Unassembled WGS sequence"/>
</dbReference>
<dbReference type="RefSeq" id="WP_084371426.1">
    <property type="nucleotide sequence ID" value="NZ_FWYF01000001.1"/>
</dbReference>
<protein>
    <submittedName>
        <fullName evidence="1">Uncharacterized protein</fullName>
    </submittedName>
</protein>
<dbReference type="EMBL" id="FWYF01000001">
    <property type="protein sequence ID" value="SMD32783.1"/>
    <property type="molecule type" value="Genomic_DNA"/>
</dbReference>
<organism evidence="1 2">
    <name type="scientific">Reichenbachiella faecimaris</name>
    <dbReference type="NCBI Taxonomy" id="692418"/>
    <lineage>
        <taxon>Bacteria</taxon>
        <taxon>Pseudomonadati</taxon>
        <taxon>Bacteroidota</taxon>
        <taxon>Cytophagia</taxon>
        <taxon>Cytophagales</taxon>
        <taxon>Reichenbachiellaceae</taxon>
        <taxon>Reichenbachiella</taxon>
    </lineage>
</organism>
<dbReference type="AlphaFoldDB" id="A0A1W2G817"/>
<name>A0A1W2G817_REIFA</name>
<keyword evidence="2" id="KW-1185">Reference proteome</keyword>
<proteinExistence type="predicted"/>
<gene>
    <name evidence="1" type="ORF">SAMN04488029_1134</name>
</gene>
<reference evidence="1 2" key="1">
    <citation type="submission" date="2017-04" db="EMBL/GenBank/DDBJ databases">
        <authorList>
            <person name="Afonso C.L."/>
            <person name="Miller P.J."/>
            <person name="Scott M.A."/>
            <person name="Spackman E."/>
            <person name="Goraichik I."/>
            <person name="Dimitrov K.M."/>
            <person name="Suarez D.L."/>
            <person name="Swayne D.E."/>
        </authorList>
    </citation>
    <scope>NUCLEOTIDE SEQUENCE [LARGE SCALE GENOMIC DNA]</scope>
    <source>
        <strain evidence="1 2">DSM 26133</strain>
    </source>
</reference>